<dbReference type="EMBL" id="AEON01000002">
    <property type="protein sequence ID" value="EFT82994.1"/>
    <property type="molecule type" value="Genomic_DNA"/>
</dbReference>
<comment type="caution">
    <text evidence="1">The sequence shown here is derived from an EMBL/GenBank/DDBJ whole genome shotgun (WGS) entry which is preliminary data.</text>
</comment>
<dbReference type="AlphaFoldDB" id="E6K2K6"/>
<gene>
    <name evidence="1" type="ORF">HMPREF0620_1679</name>
</gene>
<accession>E6K2K6</accession>
<dbReference type="HOGENOM" id="CLU_1386911_0_0_11"/>
<dbReference type="eggNOG" id="ENOG50323V4">
    <property type="taxonomic scope" value="Bacteria"/>
</dbReference>
<sequence length="184" mass="19881">MAVVVVAVVCAGVWCGVASRRRAAGRAAVQRGLDLVVADGGRRFDFVYRGGYRWQLNRRGSSGVADVVSVRRFACGDGFRCPGFVLSAGGRRVVASLVAAYGSREVSVSRVEGWLARPSYDLDVGSARPGGMVVPGWLVDFLDWGQAPATVRDAHTGEVHTLGISRWEFLRDKQAGVDDREFVH</sequence>
<keyword evidence="2" id="KW-1185">Reference proteome</keyword>
<reference evidence="1 2" key="1">
    <citation type="submission" date="2010-12" db="EMBL/GenBank/DDBJ databases">
        <authorList>
            <person name="Muzny D."/>
            <person name="Qin X."/>
            <person name="Buhay C."/>
            <person name="Dugan-Rocha S."/>
            <person name="Ding Y."/>
            <person name="Chen G."/>
            <person name="Hawes A."/>
            <person name="Holder M."/>
            <person name="Jhangiani S."/>
            <person name="Johnson A."/>
            <person name="Khan Z."/>
            <person name="Li Z."/>
            <person name="Liu W."/>
            <person name="Liu X."/>
            <person name="Perez L."/>
            <person name="Shen H."/>
            <person name="Wang Q."/>
            <person name="Watt J."/>
            <person name="Xi L."/>
            <person name="Xin Y."/>
            <person name="Zhou J."/>
            <person name="Deng J."/>
            <person name="Jiang H."/>
            <person name="Liu Y."/>
            <person name="Qu J."/>
            <person name="Song X.-Z."/>
            <person name="Zhang L."/>
            <person name="Villasana D."/>
            <person name="Johnson A."/>
            <person name="Liu J."/>
            <person name="Liyanage D."/>
            <person name="Lorensuhewa L."/>
            <person name="Robinson T."/>
            <person name="Song A."/>
            <person name="Song B.-B."/>
            <person name="Dinh H."/>
            <person name="Thornton R."/>
            <person name="Coyle M."/>
            <person name="Francisco L."/>
            <person name="Jackson L."/>
            <person name="Javaid M."/>
            <person name="Korchina V."/>
            <person name="Kovar C."/>
            <person name="Mata R."/>
            <person name="Mathew T."/>
            <person name="Ngo R."/>
            <person name="Nguyen L."/>
            <person name="Nguyen N."/>
            <person name="Okwuonu G."/>
            <person name="Ongeri F."/>
            <person name="Pham C."/>
            <person name="Simmons D."/>
            <person name="Wilczek-Boney K."/>
            <person name="Hale W."/>
            <person name="Jakkamsetti A."/>
            <person name="Pham P."/>
            <person name="Ruth R."/>
            <person name="San Lucas F."/>
            <person name="Warren J."/>
            <person name="Zhang J."/>
            <person name="Zhao Z."/>
            <person name="Zhou C."/>
            <person name="Zhu D."/>
            <person name="Lee S."/>
            <person name="Bess C."/>
            <person name="Blankenburg K."/>
            <person name="Forbes L."/>
            <person name="Fu Q."/>
            <person name="Gubbala S."/>
            <person name="Hirani K."/>
            <person name="Jayaseelan J.C."/>
            <person name="Lara F."/>
            <person name="Munidasa M."/>
            <person name="Palculict T."/>
            <person name="Patil S."/>
            <person name="Pu L.-L."/>
            <person name="Saada N."/>
            <person name="Tang L."/>
            <person name="Weissenberger G."/>
            <person name="Zhu Y."/>
            <person name="Hemphill L."/>
            <person name="Shang Y."/>
            <person name="Youmans B."/>
            <person name="Ayvaz T."/>
            <person name="Ross M."/>
            <person name="Santibanez J."/>
            <person name="Aqrawi P."/>
            <person name="Gross S."/>
            <person name="Joshi V."/>
            <person name="Fowler G."/>
            <person name="Nazareth L."/>
            <person name="Reid J."/>
            <person name="Worley K."/>
            <person name="Petrosino J."/>
            <person name="Highlander S."/>
            <person name="Gibbs R."/>
        </authorList>
    </citation>
    <scope>NUCLEOTIDE SEQUENCE [LARGE SCALE GENOMIC DNA]</scope>
    <source>
        <strain evidence="1 2">DSM 10105</strain>
    </source>
</reference>
<evidence type="ECO:0000313" key="1">
    <source>
        <dbReference type="EMBL" id="EFT82994.1"/>
    </source>
</evidence>
<evidence type="ECO:0000313" key="2">
    <source>
        <dbReference type="Proteomes" id="UP000004946"/>
    </source>
</evidence>
<proteinExistence type="predicted"/>
<name>E6K2K6_PARDN</name>
<protein>
    <submittedName>
        <fullName evidence="1">Uncharacterized protein</fullName>
    </submittedName>
</protein>
<organism evidence="1 2">
    <name type="scientific">Parascardovia denticolens DSM 10105 = JCM 12538</name>
    <dbReference type="NCBI Taxonomy" id="864564"/>
    <lineage>
        <taxon>Bacteria</taxon>
        <taxon>Bacillati</taxon>
        <taxon>Actinomycetota</taxon>
        <taxon>Actinomycetes</taxon>
        <taxon>Bifidobacteriales</taxon>
        <taxon>Bifidobacteriaceae</taxon>
        <taxon>Parascardovia</taxon>
    </lineage>
</organism>
<dbReference type="Proteomes" id="UP000004946">
    <property type="component" value="Chromosome"/>
</dbReference>